<dbReference type="SUPFAM" id="SSF52172">
    <property type="entry name" value="CheY-like"/>
    <property type="match status" value="1"/>
</dbReference>
<dbReference type="CDD" id="cd00156">
    <property type="entry name" value="REC"/>
    <property type="match status" value="1"/>
</dbReference>
<evidence type="ECO:0000256" key="1">
    <source>
        <dbReference type="ARBA" id="ARBA00022553"/>
    </source>
</evidence>
<dbReference type="OrthoDB" id="795853at2"/>
<evidence type="ECO:0000256" key="2">
    <source>
        <dbReference type="PROSITE-ProRule" id="PRU00169"/>
    </source>
</evidence>
<dbReference type="AlphaFoldDB" id="A0A0D0GMR9"/>
<dbReference type="RefSeq" id="WP_041881024.1">
    <property type="nucleotide sequence ID" value="NZ_CP157278.1"/>
</dbReference>
<organism evidence="4 5">
    <name type="scientific">Pedobacter lusitanus</name>
    <dbReference type="NCBI Taxonomy" id="1503925"/>
    <lineage>
        <taxon>Bacteria</taxon>
        <taxon>Pseudomonadati</taxon>
        <taxon>Bacteroidota</taxon>
        <taxon>Sphingobacteriia</taxon>
        <taxon>Sphingobacteriales</taxon>
        <taxon>Sphingobacteriaceae</taxon>
        <taxon>Pedobacter</taxon>
    </lineage>
</organism>
<dbReference type="Gene3D" id="3.40.50.2300">
    <property type="match status" value="1"/>
</dbReference>
<dbReference type="InterPro" id="IPR011006">
    <property type="entry name" value="CheY-like_superfamily"/>
</dbReference>
<evidence type="ECO:0000313" key="5">
    <source>
        <dbReference type="Proteomes" id="UP000032049"/>
    </source>
</evidence>
<name>A0A0D0GMR9_9SPHI</name>
<keyword evidence="5" id="KW-1185">Reference proteome</keyword>
<dbReference type="EMBL" id="JXRA01000034">
    <property type="protein sequence ID" value="KIO77470.1"/>
    <property type="molecule type" value="Genomic_DNA"/>
</dbReference>
<proteinExistence type="predicted"/>
<evidence type="ECO:0000259" key="3">
    <source>
        <dbReference type="PROSITE" id="PS50110"/>
    </source>
</evidence>
<sequence length="147" mass="16655">MKTYGQKVINNQCIDLSQQPLKVLVIENDKDLCELLADLFIQTGFDYRIYQQTSDIIPIVKEFNPDLVLIDYLLPMINGGELCCQIKKNPCTGNLPVIIYSAFPKVLLSLGDYGCDAFIAKPFDIEYLIGQINKLGKTYRSVSINQR</sequence>
<protein>
    <recommendedName>
        <fullName evidence="3">Response regulatory domain-containing protein</fullName>
    </recommendedName>
</protein>
<dbReference type="Proteomes" id="UP000032049">
    <property type="component" value="Unassembled WGS sequence"/>
</dbReference>
<evidence type="ECO:0000313" key="4">
    <source>
        <dbReference type="EMBL" id="KIO77470.1"/>
    </source>
</evidence>
<feature type="modified residue" description="4-aspartylphosphate" evidence="2">
    <location>
        <position position="71"/>
    </location>
</feature>
<comment type="caution">
    <text evidence="4">The sequence shown here is derived from an EMBL/GenBank/DDBJ whole genome shotgun (WGS) entry which is preliminary data.</text>
</comment>
<accession>A0A0D0GMR9</accession>
<dbReference type="InterPro" id="IPR001789">
    <property type="entry name" value="Sig_transdc_resp-reg_receiver"/>
</dbReference>
<dbReference type="PANTHER" id="PTHR44591:SF3">
    <property type="entry name" value="RESPONSE REGULATORY DOMAIN-CONTAINING PROTEIN"/>
    <property type="match status" value="1"/>
</dbReference>
<dbReference type="GO" id="GO:0000160">
    <property type="term" value="P:phosphorelay signal transduction system"/>
    <property type="evidence" value="ECO:0007669"/>
    <property type="project" value="InterPro"/>
</dbReference>
<reference evidence="4 5" key="1">
    <citation type="submission" date="2015-01" db="EMBL/GenBank/DDBJ databases">
        <title>Draft genome sequence of Pedobacter sp. NL19 isolated from sludge of an effluent treatment pond in an abandoned uranium mine.</title>
        <authorList>
            <person name="Santos T."/>
            <person name="Caetano T."/>
            <person name="Covas C."/>
            <person name="Cruz A."/>
            <person name="Mendo S."/>
        </authorList>
    </citation>
    <scope>NUCLEOTIDE SEQUENCE [LARGE SCALE GENOMIC DNA]</scope>
    <source>
        <strain evidence="4 5">NL19</strain>
    </source>
</reference>
<dbReference type="Pfam" id="PF00072">
    <property type="entry name" value="Response_reg"/>
    <property type="match status" value="1"/>
</dbReference>
<dbReference type="PROSITE" id="PS50110">
    <property type="entry name" value="RESPONSE_REGULATORY"/>
    <property type="match status" value="1"/>
</dbReference>
<dbReference type="STRING" id="1503925.TH53_09365"/>
<gene>
    <name evidence="4" type="ORF">TH53_09365</name>
</gene>
<keyword evidence="1 2" id="KW-0597">Phosphoprotein</keyword>
<feature type="domain" description="Response regulatory" evidence="3">
    <location>
        <begin position="22"/>
        <end position="136"/>
    </location>
</feature>
<dbReference type="PANTHER" id="PTHR44591">
    <property type="entry name" value="STRESS RESPONSE REGULATOR PROTEIN 1"/>
    <property type="match status" value="1"/>
</dbReference>
<dbReference type="SMART" id="SM00448">
    <property type="entry name" value="REC"/>
    <property type="match status" value="1"/>
</dbReference>
<dbReference type="InterPro" id="IPR050595">
    <property type="entry name" value="Bact_response_regulator"/>
</dbReference>